<evidence type="ECO:0000259" key="5">
    <source>
        <dbReference type="PROSITE" id="PS50106"/>
    </source>
</evidence>
<dbReference type="InterPro" id="IPR009003">
    <property type="entry name" value="Peptidase_S1_PA"/>
</dbReference>
<dbReference type="PRINTS" id="PR00834">
    <property type="entry name" value="PROTEASES2C"/>
</dbReference>
<dbReference type="Gene3D" id="2.30.42.10">
    <property type="match status" value="1"/>
</dbReference>
<feature type="signal peptide" evidence="4">
    <location>
        <begin position="1"/>
        <end position="21"/>
    </location>
</feature>
<dbReference type="Gene3D" id="2.40.10.120">
    <property type="match status" value="1"/>
</dbReference>
<dbReference type="SMART" id="SM00228">
    <property type="entry name" value="PDZ"/>
    <property type="match status" value="1"/>
</dbReference>
<feature type="chain" id="PRO_5032702475" evidence="4">
    <location>
        <begin position="22"/>
        <end position="353"/>
    </location>
</feature>
<evidence type="ECO:0000256" key="3">
    <source>
        <dbReference type="ARBA" id="ARBA00022801"/>
    </source>
</evidence>
<feature type="domain" description="PDZ" evidence="5">
    <location>
        <begin position="263"/>
        <end position="339"/>
    </location>
</feature>
<dbReference type="GO" id="GO:0004252">
    <property type="term" value="F:serine-type endopeptidase activity"/>
    <property type="evidence" value="ECO:0007669"/>
    <property type="project" value="InterPro"/>
</dbReference>
<sequence>MKKFKLTAIILFLFLSVTSYAQLPTSNNLNFIADIAEKVGSAVVNLDVIKMERSRVFNPFKDFGFGFEIEPEFRNFFEDKLVPIKGAGSGFIIDKEGHIFTNEHVVNGSDKIKVTLKDGRSFEGKVVGSDASIDLAIVKIEASDLPILNLGDSSIARPGEWVIAIGNPYGFSNTVTAGIISATGRTLADIGKKDLIQTDAAINPGNSGGPLINVKGEAIGINTAIVAQAQGIGFAIPINSAKEIKNDLITKGKVIRPWLGVYMRDIDEKIKNYLGLPISEGILITDVFNNSPAEKMGFKQYDVIKEINGEKVSKSDDAQKIIQKMKPGNLVKFIIYRDGKNYSVSGKLSEKPK</sequence>
<dbReference type="Pfam" id="PF13365">
    <property type="entry name" value="Trypsin_2"/>
    <property type="match status" value="1"/>
</dbReference>
<evidence type="ECO:0000256" key="4">
    <source>
        <dbReference type="SAM" id="SignalP"/>
    </source>
</evidence>
<comment type="caution">
    <text evidence="6">The sequence shown here is derived from an EMBL/GenBank/DDBJ whole genome shotgun (WGS) entry which is preliminary data.</text>
</comment>
<dbReference type="Pfam" id="PF13180">
    <property type="entry name" value="PDZ_2"/>
    <property type="match status" value="1"/>
</dbReference>
<dbReference type="PANTHER" id="PTHR22939:SF129">
    <property type="entry name" value="SERINE PROTEASE HTRA2, MITOCHONDRIAL"/>
    <property type="match status" value="1"/>
</dbReference>
<gene>
    <name evidence="6" type="ORF">FD145_1261</name>
</gene>
<dbReference type="EMBL" id="WPAF01000025">
    <property type="protein sequence ID" value="KAF0133462.1"/>
    <property type="molecule type" value="Genomic_DNA"/>
</dbReference>
<dbReference type="SUPFAM" id="SSF50494">
    <property type="entry name" value="Trypsin-like serine proteases"/>
    <property type="match status" value="1"/>
</dbReference>
<dbReference type="AlphaFoldDB" id="A0A833L059"/>
<evidence type="ECO:0000256" key="2">
    <source>
        <dbReference type="ARBA" id="ARBA00022670"/>
    </source>
</evidence>
<comment type="similarity">
    <text evidence="1">Belongs to the peptidase S1C family.</text>
</comment>
<organism evidence="6 7">
    <name type="scientific">Candidatus Saganbacteria bacterium</name>
    <dbReference type="NCBI Taxonomy" id="2575572"/>
    <lineage>
        <taxon>Bacteria</taxon>
        <taxon>Bacillati</taxon>
        <taxon>Saganbacteria</taxon>
    </lineage>
</organism>
<evidence type="ECO:0000313" key="7">
    <source>
        <dbReference type="Proteomes" id="UP000488506"/>
    </source>
</evidence>
<dbReference type="SUPFAM" id="SSF50156">
    <property type="entry name" value="PDZ domain-like"/>
    <property type="match status" value="1"/>
</dbReference>
<evidence type="ECO:0000313" key="6">
    <source>
        <dbReference type="EMBL" id="KAF0133462.1"/>
    </source>
</evidence>
<dbReference type="InterPro" id="IPR001940">
    <property type="entry name" value="Peptidase_S1C"/>
</dbReference>
<keyword evidence="2 6" id="KW-0645">Protease</keyword>
<accession>A0A833L059</accession>
<keyword evidence="4" id="KW-0732">Signal</keyword>
<dbReference type="InterPro" id="IPR036034">
    <property type="entry name" value="PDZ_sf"/>
</dbReference>
<dbReference type="Proteomes" id="UP000488506">
    <property type="component" value="Unassembled WGS sequence"/>
</dbReference>
<dbReference type="PANTHER" id="PTHR22939">
    <property type="entry name" value="SERINE PROTEASE FAMILY S1C HTRA-RELATED"/>
    <property type="match status" value="1"/>
</dbReference>
<dbReference type="GO" id="GO:0006508">
    <property type="term" value="P:proteolysis"/>
    <property type="evidence" value="ECO:0007669"/>
    <property type="project" value="UniProtKB-KW"/>
</dbReference>
<name>A0A833L059_UNCSA</name>
<proteinExistence type="inferred from homology"/>
<evidence type="ECO:0000256" key="1">
    <source>
        <dbReference type="ARBA" id="ARBA00010541"/>
    </source>
</evidence>
<dbReference type="InterPro" id="IPR001478">
    <property type="entry name" value="PDZ"/>
</dbReference>
<dbReference type="PROSITE" id="PS50106">
    <property type="entry name" value="PDZ"/>
    <property type="match status" value="1"/>
</dbReference>
<protein>
    <submittedName>
        <fullName evidence="6">Trypsin-like serine protease with C-terminal PDZ domain</fullName>
    </submittedName>
</protein>
<keyword evidence="3" id="KW-0378">Hydrolase</keyword>
<reference evidence="6 7" key="1">
    <citation type="submission" date="2019-12" db="EMBL/GenBank/DDBJ databases">
        <authorList>
            <person name="Wolfe R."/>
            <person name="Danczak R."/>
            <person name="Wilkins M."/>
        </authorList>
    </citation>
    <scope>NUCLEOTIDE SEQUENCE [LARGE SCALE GENOMIC DNA]</scope>
    <source>
        <strain evidence="6">X2_MaxBin.013</strain>
    </source>
</reference>